<dbReference type="GO" id="GO:0016020">
    <property type="term" value="C:membrane"/>
    <property type="evidence" value="ECO:0007669"/>
    <property type="project" value="UniProtKB-SubCell"/>
</dbReference>
<feature type="transmembrane region" description="Helical" evidence="5">
    <location>
        <begin position="114"/>
        <end position="131"/>
    </location>
</feature>
<reference evidence="7" key="1">
    <citation type="journal article" date="2014" name="Front. Microbiol.">
        <title>High frequency of phylogenetically diverse reductive dehalogenase-homologous genes in deep subseafloor sedimentary metagenomes.</title>
        <authorList>
            <person name="Kawai M."/>
            <person name="Futagami T."/>
            <person name="Toyoda A."/>
            <person name="Takaki Y."/>
            <person name="Nishi S."/>
            <person name="Hori S."/>
            <person name="Arai W."/>
            <person name="Tsubouchi T."/>
            <person name="Morono Y."/>
            <person name="Uchiyama I."/>
            <person name="Ito T."/>
            <person name="Fujiyama A."/>
            <person name="Inagaki F."/>
            <person name="Takami H."/>
        </authorList>
    </citation>
    <scope>NUCLEOTIDE SEQUENCE</scope>
    <source>
        <strain evidence="7">Expedition CK06-06</strain>
    </source>
</reference>
<evidence type="ECO:0000256" key="1">
    <source>
        <dbReference type="ARBA" id="ARBA00004141"/>
    </source>
</evidence>
<keyword evidence="2 5" id="KW-0812">Transmembrane</keyword>
<sequence length="189" mass="21223">ALLCMTLIPLVGWRAIAIRRLLDPLWLKIQELMATLGTVLEESLTGVRIVKSFSHEKEEGQKFTSGATALYGQQMSIARTMAFNMPMMMFFMSIPTAIIIWYGGRQVIDGNLTMGHITQFILYMGMMMMPVRRLGFMVNMLSRTTQAGQRILDILDIEPAIKEKADAIDLGKLKGQVSFEDVSFSYDSG</sequence>
<dbReference type="Pfam" id="PF00664">
    <property type="entry name" value="ABC_membrane"/>
    <property type="match status" value="1"/>
</dbReference>
<organism evidence="7">
    <name type="scientific">marine sediment metagenome</name>
    <dbReference type="NCBI Taxonomy" id="412755"/>
    <lineage>
        <taxon>unclassified sequences</taxon>
        <taxon>metagenomes</taxon>
        <taxon>ecological metagenomes</taxon>
    </lineage>
</organism>
<feature type="domain" description="ABC transmembrane type-1" evidence="6">
    <location>
        <begin position="1"/>
        <end position="143"/>
    </location>
</feature>
<evidence type="ECO:0000313" key="7">
    <source>
        <dbReference type="EMBL" id="GAF90983.1"/>
    </source>
</evidence>
<comment type="caution">
    <text evidence="7">The sequence shown here is derived from an EMBL/GenBank/DDBJ whole genome shotgun (WGS) entry which is preliminary data.</text>
</comment>
<dbReference type="EMBL" id="BARS01012864">
    <property type="protein sequence ID" value="GAF90983.1"/>
    <property type="molecule type" value="Genomic_DNA"/>
</dbReference>
<evidence type="ECO:0000256" key="5">
    <source>
        <dbReference type="SAM" id="Phobius"/>
    </source>
</evidence>
<proteinExistence type="predicted"/>
<comment type="subcellular location">
    <subcellularLocation>
        <location evidence="1">Membrane</location>
        <topology evidence="1">Multi-pass membrane protein</topology>
    </subcellularLocation>
</comment>
<feature type="non-terminal residue" evidence="7">
    <location>
        <position position="189"/>
    </location>
</feature>
<dbReference type="InterPro" id="IPR036640">
    <property type="entry name" value="ABC1_TM_sf"/>
</dbReference>
<dbReference type="PANTHER" id="PTHR43394">
    <property type="entry name" value="ATP-DEPENDENT PERMEASE MDL1, MITOCHONDRIAL"/>
    <property type="match status" value="1"/>
</dbReference>
<dbReference type="Gene3D" id="1.20.1560.10">
    <property type="entry name" value="ABC transporter type 1, transmembrane domain"/>
    <property type="match status" value="1"/>
</dbReference>
<accession>X0TBX3</accession>
<dbReference type="AlphaFoldDB" id="X0TBX3"/>
<keyword evidence="3 5" id="KW-1133">Transmembrane helix</keyword>
<feature type="transmembrane region" description="Helical" evidence="5">
    <location>
        <begin position="81"/>
        <end position="102"/>
    </location>
</feature>
<dbReference type="PANTHER" id="PTHR43394:SF1">
    <property type="entry name" value="ATP-BINDING CASSETTE SUB-FAMILY B MEMBER 10, MITOCHONDRIAL"/>
    <property type="match status" value="1"/>
</dbReference>
<evidence type="ECO:0000256" key="4">
    <source>
        <dbReference type="ARBA" id="ARBA00023136"/>
    </source>
</evidence>
<evidence type="ECO:0000256" key="3">
    <source>
        <dbReference type="ARBA" id="ARBA00022989"/>
    </source>
</evidence>
<dbReference type="GO" id="GO:0015421">
    <property type="term" value="F:ABC-type oligopeptide transporter activity"/>
    <property type="evidence" value="ECO:0007669"/>
    <property type="project" value="TreeGrafter"/>
</dbReference>
<dbReference type="PROSITE" id="PS50929">
    <property type="entry name" value="ABC_TM1F"/>
    <property type="match status" value="1"/>
</dbReference>
<feature type="non-terminal residue" evidence="7">
    <location>
        <position position="1"/>
    </location>
</feature>
<dbReference type="InterPro" id="IPR039421">
    <property type="entry name" value="Type_1_exporter"/>
</dbReference>
<evidence type="ECO:0000259" key="6">
    <source>
        <dbReference type="PROSITE" id="PS50929"/>
    </source>
</evidence>
<dbReference type="GO" id="GO:0005524">
    <property type="term" value="F:ATP binding"/>
    <property type="evidence" value="ECO:0007669"/>
    <property type="project" value="InterPro"/>
</dbReference>
<name>X0TBX3_9ZZZZ</name>
<gene>
    <name evidence="7" type="ORF">S01H1_22687</name>
</gene>
<evidence type="ECO:0000256" key="2">
    <source>
        <dbReference type="ARBA" id="ARBA00022692"/>
    </source>
</evidence>
<protein>
    <recommendedName>
        <fullName evidence="6">ABC transmembrane type-1 domain-containing protein</fullName>
    </recommendedName>
</protein>
<keyword evidence="4 5" id="KW-0472">Membrane</keyword>
<dbReference type="InterPro" id="IPR011527">
    <property type="entry name" value="ABC1_TM_dom"/>
</dbReference>
<dbReference type="SUPFAM" id="SSF90123">
    <property type="entry name" value="ABC transporter transmembrane region"/>
    <property type="match status" value="1"/>
</dbReference>